<evidence type="ECO:0000313" key="2">
    <source>
        <dbReference type="EMBL" id="RNF29965.1"/>
    </source>
</evidence>
<dbReference type="EMBL" id="JSAB01000149">
    <property type="protein sequence ID" value="RNF29965.1"/>
    <property type="molecule type" value="Genomic_DNA"/>
</dbReference>
<comment type="caution">
    <text evidence="2">The sequence shown here is derived from an EMBL/GenBank/DDBJ whole genome shotgun (WGS) entry which is preliminary data.</text>
</comment>
<name>A0A422QJ03_9BURK</name>
<proteinExistence type="predicted"/>
<protein>
    <submittedName>
        <fullName evidence="2">Uncharacterized protein</fullName>
    </submittedName>
</protein>
<keyword evidence="3" id="KW-1185">Reference proteome</keyword>
<dbReference type="Proteomes" id="UP000283254">
    <property type="component" value="Unassembled WGS sequence"/>
</dbReference>
<dbReference type="RefSeq" id="WP_123070310.1">
    <property type="nucleotide sequence ID" value="NZ_JSAB01000149.1"/>
</dbReference>
<dbReference type="OrthoDB" id="8746577at2"/>
<accession>A0A422QJ03</accession>
<evidence type="ECO:0000313" key="3">
    <source>
        <dbReference type="Proteomes" id="UP000283254"/>
    </source>
</evidence>
<gene>
    <name evidence="2" type="ORF">NM04_15015</name>
</gene>
<feature type="coiled-coil region" evidence="1">
    <location>
        <begin position="37"/>
        <end position="64"/>
    </location>
</feature>
<dbReference type="AlphaFoldDB" id="A0A422QJ03"/>
<keyword evidence="1" id="KW-0175">Coiled coil</keyword>
<reference evidence="2" key="1">
    <citation type="submission" date="2014-10" db="EMBL/GenBank/DDBJ databases">
        <title>Massilia sp. genome.</title>
        <authorList>
            <person name="Xu B."/>
            <person name="Dai L."/>
            <person name="Huang Z."/>
        </authorList>
    </citation>
    <scope>NUCLEOTIDE SEQUENCE [LARGE SCALE GENOMIC DNA]</scope>
    <source>
        <strain evidence="2">CFS-1</strain>
    </source>
</reference>
<organism evidence="2 3">
    <name type="scientific">Massilia aurea</name>
    <dbReference type="NCBI Taxonomy" id="373040"/>
    <lineage>
        <taxon>Bacteria</taxon>
        <taxon>Pseudomonadati</taxon>
        <taxon>Pseudomonadota</taxon>
        <taxon>Betaproteobacteria</taxon>
        <taxon>Burkholderiales</taxon>
        <taxon>Oxalobacteraceae</taxon>
        <taxon>Telluria group</taxon>
        <taxon>Massilia</taxon>
    </lineage>
</organism>
<evidence type="ECO:0000256" key="1">
    <source>
        <dbReference type="SAM" id="Coils"/>
    </source>
</evidence>
<sequence length="395" mass="42371">MAKHNRKLQTSIFCIVLCLGALYPGMARPQGVPSPELLQARARLLEAETRQALAEAERAELLARLPPVQAKALSGNVEAGKLGAAGLARAFDLALELAHEVCAGLPQDRQVTLYDPVVSQGVVAARTIDGALARTAQELAERNLELQRYINAQTPESADRRPAIPLIWLTAPTVLLRAGADLASLFKSDATLAGSAYGDGARALFASALARSCPTRLAGLSGGYMGELDIGRHTRLLDQVRLVGAERSVLAQHAARLEVLADAAKGELKKELQAVEAAARAQLKAVDAFTEGLRAGEASDKSPLFTAARYLGQAERSAGALVLDVDLRLEGLTQVRGNLFGGERLSLSGVAFLWYRLHEPDGRLLRADALRRVSRPVEVRVGGERVSDEFWNSQR</sequence>